<keyword evidence="2" id="KW-1185">Reference proteome</keyword>
<sequence>MFSTLTHDLESWDEMLAPAWRKLFLSVGALTRLTIIGFVADAVFQALHPQAKEKAGTTDVTVPCSRLDTIVLNDFEFVERGSDRETAEGYAPLEVGRIAEMLAARHKKGKQIDRLILCNCLNAGAAMEKLSKVVSIPSIRVVSAQ</sequence>
<protein>
    <submittedName>
        <fullName evidence="1">Uncharacterized protein</fullName>
    </submittedName>
</protein>
<accession>A0A4S4MKK5</accession>
<organism evidence="1 2">
    <name type="scientific">Antrodiella citrinella</name>
    <dbReference type="NCBI Taxonomy" id="2447956"/>
    <lineage>
        <taxon>Eukaryota</taxon>
        <taxon>Fungi</taxon>
        <taxon>Dikarya</taxon>
        <taxon>Basidiomycota</taxon>
        <taxon>Agaricomycotina</taxon>
        <taxon>Agaricomycetes</taxon>
        <taxon>Polyporales</taxon>
        <taxon>Steccherinaceae</taxon>
        <taxon>Antrodiella</taxon>
    </lineage>
</organism>
<evidence type="ECO:0000313" key="1">
    <source>
        <dbReference type="EMBL" id="THH26376.1"/>
    </source>
</evidence>
<dbReference type="OrthoDB" id="2269034at2759"/>
<comment type="caution">
    <text evidence="1">The sequence shown here is derived from an EMBL/GenBank/DDBJ whole genome shotgun (WGS) entry which is preliminary data.</text>
</comment>
<dbReference type="EMBL" id="SGPM01000358">
    <property type="protein sequence ID" value="THH26376.1"/>
    <property type="molecule type" value="Genomic_DNA"/>
</dbReference>
<evidence type="ECO:0000313" key="2">
    <source>
        <dbReference type="Proteomes" id="UP000308730"/>
    </source>
</evidence>
<name>A0A4S4MKK5_9APHY</name>
<dbReference type="AlphaFoldDB" id="A0A4S4MKK5"/>
<dbReference type="Proteomes" id="UP000308730">
    <property type="component" value="Unassembled WGS sequence"/>
</dbReference>
<proteinExistence type="predicted"/>
<gene>
    <name evidence="1" type="ORF">EUX98_g7820</name>
</gene>
<reference evidence="1 2" key="1">
    <citation type="submission" date="2019-02" db="EMBL/GenBank/DDBJ databases">
        <title>Genome sequencing of the rare red list fungi Antrodiella citrinella (Flaviporus citrinellus).</title>
        <authorList>
            <person name="Buettner E."/>
            <person name="Kellner H."/>
        </authorList>
    </citation>
    <scope>NUCLEOTIDE SEQUENCE [LARGE SCALE GENOMIC DNA]</scope>
    <source>
        <strain evidence="1 2">DSM 108506</strain>
    </source>
</reference>